<evidence type="ECO:0008006" key="3">
    <source>
        <dbReference type="Google" id="ProtNLM"/>
    </source>
</evidence>
<dbReference type="EMBL" id="PQAP01000136">
    <property type="protein sequence ID" value="PWB70734.1"/>
    <property type="molecule type" value="Genomic_DNA"/>
</dbReference>
<dbReference type="Gene3D" id="1.10.1510.10">
    <property type="entry name" value="Uncharacterised protein YqeY/AIM41 PF09424, N-terminal domain"/>
    <property type="match status" value="1"/>
</dbReference>
<dbReference type="InterPro" id="IPR003789">
    <property type="entry name" value="Asn/Gln_tRNA_amidoTrase-B-like"/>
</dbReference>
<sequence length="148" mass="16697">MSLIDQIEQEMKEALRAGQKEKLSVLRGLKSDFKYKQIELGKPLTDADIIGVLTTNAKKRRESIEQFRAGGREELARKEELELQVISSYLPEQLTEERLRQIISETIAETGADSPQKMGLVMKALMPKIKGQADGKLVNRLVTEMLAK</sequence>
<reference evidence="1 2" key="1">
    <citation type="journal article" date="2018" name="ISME J.">
        <title>A methanotrophic archaeon couples anaerobic oxidation of methane to Fe(III) reduction.</title>
        <authorList>
            <person name="Cai C."/>
            <person name="Leu A.O."/>
            <person name="Xie G.J."/>
            <person name="Guo J."/>
            <person name="Feng Y."/>
            <person name="Zhao J.X."/>
            <person name="Tyson G.W."/>
            <person name="Yuan Z."/>
            <person name="Hu S."/>
        </authorList>
    </citation>
    <scope>NUCLEOTIDE SEQUENCE [LARGE SCALE GENOMIC DNA]</scope>
    <source>
        <strain evidence="1">FeB_12</strain>
    </source>
</reference>
<evidence type="ECO:0000313" key="1">
    <source>
        <dbReference type="EMBL" id="PWB70734.1"/>
    </source>
</evidence>
<comment type="caution">
    <text evidence="1">The sequence shown here is derived from an EMBL/GenBank/DDBJ whole genome shotgun (WGS) entry which is preliminary data.</text>
</comment>
<gene>
    <name evidence="1" type="ORF">C3F09_08760</name>
</gene>
<dbReference type="Proteomes" id="UP000250918">
    <property type="component" value="Unassembled WGS sequence"/>
</dbReference>
<dbReference type="SUPFAM" id="SSF89095">
    <property type="entry name" value="GatB/YqeY motif"/>
    <property type="match status" value="1"/>
</dbReference>
<dbReference type="InterPro" id="IPR019004">
    <property type="entry name" value="YqeY/Aim41"/>
</dbReference>
<proteinExistence type="predicted"/>
<dbReference type="Gene3D" id="1.10.10.410">
    <property type="match status" value="1"/>
</dbReference>
<dbReference type="PANTHER" id="PTHR28055:SF1">
    <property type="entry name" value="ALTERED INHERITANCE OF MITOCHONDRIA PROTEIN 41, MITOCHONDRIAL"/>
    <property type="match status" value="1"/>
</dbReference>
<protein>
    <recommendedName>
        <fullName evidence="3">GatB/YqeY domain-containing protein</fullName>
    </recommendedName>
</protein>
<dbReference type="InterPro" id="IPR023168">
    <property type="entry name" value="GatB_Yqey_C_2"/>
</dbReference>
<dbReference type="AlphaFoldDB" id="A0A855WZT9"/>
<dbReference type="Pfam" id="PF09424">
    <property type="entry name" value="YqeY"/>
    <property type="match status" value="1"/>
</dbReference>
<evidence type="ECO:0000313" key="2">
    <source>
        <dbReference type="Proteomes" id="UP000250918"/>
    </source>
</evidence>
<dbReference type="PANTHER" id="PTHR28055">
    <property type="entry name" value="ALTERED INHERITANCE OF MITOCHONDRIA PROTEIN 41, MITOCHONDRIAL"/>
    <property type="match status" value="1"/>
</dbReference>
<dbReference type="GO" id="GO:0016884">
    <property type="term" value="F:carbon-nitrogen ligase activity, with glutamine as amido-N-donor"/>
    <property type="evidence" value="ECO:0007669"/>
    <property type="project" value="InterPro"/>
</dbReference>
<name>A0A855WZT9_9BACT</name>
<accession>A0A855WZT9</accession>
<organism evidence="1 2">
    <name type="scientific">candidate division GN15 bacterium</name>
    <dbReference type="NCBI Taxonomy" id="2072418"/>
    <lineage>
        <taxon>Bacteria</taxon>
        <taxon>candidate division GN15</taxon>
    </lineage>
</organism>
<dbReference type="InterPro" id="IPR042184">
    <property type="entry name" value="YqeY/Aim41_N"/>
</dbReference>